<evidence type="ECO:0000259" key="2">
    <source>
        <dbReference type="PROSITE" id="PS51782"/>
    </source>
</evidence>
<dbReference type="InterPro" id="IPR036779">
    <property type="entry name" value="LysM_dom_sf"/>
</dbReference>
<protein>
    <recommendedName>
        <fullName evidence="2">LysM domain-containing protein</fullName>
    </recommendedName>
</protein>
<dbReference type="CDD" id="cd00118">
    <property type="entry name" value="LysM"/>
    <property type="match status" value="1"/>
</dbReference>
<organism evidence="3 4">
    <name type="scientific">Wohlfahrtiimonas chitiniclastica SH04</name>
    <dbReference type="NCBI Taxonomy" id="1261130"/>
    <lineage>
        <taxon>Bacteria</taxon>
        <taxon>Pseudomonadati</taxon>
        <taxon>Pseudomonadota</taxon>
        <taxon>Gammaproteobacteria</taxon>
        <taxon>Cardiobacteriales</taxon>
        <taxon>Ignatzschineriaceae</taxon>
        <taxon>Wohlfahrtiimonas</taxon>
    </lineage>
</organism>
<dbReference type="EMBL" id="AOBV01000002">
    <property type="protein sequence ID" value="ELV08888.1"/>
    <property type="molecule type" value="Genomic_DNA"/>
</dbReference>
<feature type="chain" id="PRO_5003998088" description="LysM domain-containing protein" evidence="1">
    <location>
        <begin position="21"/>
        <end position="365"/>
    </location>
</feature>
<dbReference type="PANTHER" id="PTHR34700:SF4">
    <property type="entry name" value="PHAGE-LIKE ELEMENT PBSX PROTEIN XKDP"/>
    <property type="match status" value="1"/>
</dbReference>
<dbReference type="AlphaFoldDB" id="L8XXX4"/>
<dbReference type="Gene3D" id="3.10.350.10">
    <property type="entry name" value="LysM domain"/>
    <property type="match status" value="1"/>
</dbReference>
<accession>L8XXX4</accession>
<dbReference type="RefSeq" id="WP_008314838.1">
    <property type="nucleotide sequence ID" value="NZ_KB372778.1"/>
</dbReference>
<dbReference type="PROSITE" id="PS51782">
    <property type="entry name" value="LYSM"/>
    <property type="match status" value="1"/>
</dbReference>
<dbReference type="SUPFAM" id="SSF54106">
    <property type="entry name" value="LysM domain"/>
    <property type="match status" value="1"/>
</dbReference>
<gene>
    <name evidence="3" type="ORF">F387_00281</name>
</gene>
<dbReference type="PATRIC" id="fig|1261130.3.peg.483"/>
<feature type="signal peptide" evidence="1">
    <location>
        <begin position="1"/>
        <end position="20"/>
    </location>
</feature>
<dbReference type="OrthoDB" id="9765158at2"/>
<reference evidence="3 4" key="1">
    <citation type="journal article" date="2013" name="Genome Announc.">
        <title>Complete Genome Sequence of Wohlfahrtiimonas chitiniclastica Strain SH04, Isolated from Chrysomya megacephala Collected from Pudong International Airport in China.</title>
        <authorList>
            <person name="Cao X.M."/>
            <person name="Chen T."/>
            <person name="Xu L.Z."/>
            <person name="Yao L.S."/>
            <person name="Qi J."/>
            <person name="Zhang X.L."/>
            <person name="Yan Q.L."/>
            <person name="Deng Y.H."/>
            <person name="Guo T.Y."/>
            <person name="Wang J."/>
            <person name="Hu K.X."/>
            <person name="Xu B.L."/>
        </authorList>
    </citation>
    <scope>NUCLEOTIDE SEQUENCE [LARGE SCALE GENOMIC DNA]</scope>
    <source>
        <strain evidence="3 4">SH04</strain>
    </source>
</reference>
<name>L8XXX4_9GAMM</name>
<dbReference type="InterPro" id="IPR018392">
    <property type="entry name" value="LysM"/>
</dbReference>
<comment type="caution">
    <text evidence="3">The sequence shown here is derived from an EMBL/GenBank/DDBJ whole genome shotgun (WGS) entry which is preliminary data.</text>
</comment>
<evidence type="ECO:0000256" key="1">
    <source>
        <dbReference type="SAM" id="SignalP"/>
    </source>
</evidence>
<sequence>MNIKRLLIATGLLCASLSMAATLKPDAPQHYVVQPGDSLWSIAKKYTDDPWEWRQLWKSNPQVKNPNRIYPGDEFSINNGKIVYKRNFKDGSAKQQGGLKTVKLSPEMREVPIDLGLPVISYDYLRGKFVDMEIVEAASLKSLPYVVAFEDNRLTGHVNLKAFIKGDLQPGQTYNVYERGITHKGLKLDDISKGKKKKDVDIGTELIKTGEIVVENVKDGISTVYIKSTVNRGITPGQYVVPKPQTSNIGNLYFEPKSAPQKTEAQVVNTPGMLKSVAAGGNVVLDKGLDAGLSPGDLLLVQQPDIYKNDPLDPSKRLRIPGQAAGMVMVYKVFDRMSLAIVIEAAKPIQQDMMAVTPYSDYNNH</sequence>
<dbReference type="Pfam" id="PF01476">
    <property type="entry name" value="LysM"/>
    <property type="match status" value="1"/>
</dbReference>
<dbReference type="SMART" id="SM00257">
    <property type="entry name" value="LysM"/>
    <property type="match status" value="1"/>
</dbReference>
<dbReference type="HOGENOM" id="CLU_050533_1_1_6"/>
<keyword evidence="4" id="KW-1185">Reference proteome</keyword>
<evidence type="ECO:0000313" key="3">
    <source>
        <dbReference type="EMBL" id="ELV08888.1"/>
    </source>
</evidence>
<proteinExistence type="predicted"/>
<dbReference type="InterPro" id="IPR052196">
    <property type="entry name" value="Bact_Kbp"/>
</dbReference>
<feature type="domain" description="LysM" evidence="2">
    <location>
        <begin position="29"/>
        <end position="77"/>
    </location>
</feature>
<dbReference type="PANTHER" id="PTHR34700">
    <property type="entry name" value="POTASSIUM BINDING PROTEIN KBP"/>
    <property type="match status" value="1"/>
</dbReference>
<keyword evidence="1" id="KW-0732">Signal</keyword>
<evidence type="ECO:0000313" key="4">
    <source>
        <dbReference type="Proteomes" id="UP000011617"/>
    </source>
</evidence>
<dbReference type="Proteomes" id="UP000011617">
    <property type="component" value="Unassembled WGS sequence"/>
</dbReference>